<dbReference type="STRING" id="568899.SAMN05192534_13014"/>
<proteinExistence type="predicted"/>
<sequence>MNSEFNSKNWEKYLKYGRRYFFKRKSIIYEEHSLGEEGFYYVKDGFVKVSTKTLREEEKTIDIIGEGRPFGEQASDGKPYFSTATALENCIIYFFPYDAMKSLMNSDHTFRMLMYNGLTEKLKLLTSNMMIRSLPSEQLLAQSILEIKQKYNDEKIPLTQQELSRYTGLTRITIYKIFKKWGGEIVRVENKNIVVKQPRSLRKIVTAS</sequence>
<keyword evidence="7" id="KW-0418">Kinase</keyword>
<dbReference type="SUPFAM" id="SSF51206">
    <property type="entry name" value="cAMP-binding domain-like"/>
    <property type="match status" value="1"/>
</dbReference>
<dbReference type="GO" id="GO:0003677">
    <property type="term" value="F:DNA binding"/>
    <property type="evidence" value="ECO:0007669"/>
    <property type="project" value="UniProtKB-KW"/>
</dbReference>
<dbReference type="GO" id="GO:0005829">
    <property type="term" value="C:cytosol"/>
    <property type="evidence" value="ECO:0007669"/>
    <property type="project" value="TreeGrafter"/>
</dbReference>
<dbReference type="SUPFAM" id="SSF46785">
    <property type="entry name" value="Winged helix' DNA-binding domain"/>
    <property type="match status" value="1"/>
</dbReference>
<dbReference type="InterPro" id="IPR000595">
    <property type="entry name" value="cNMP-bd_dom"/>
</dbReference>
<dbReference type="InterPro" id="IPR050397">
    <property type="entry name" value="Env_Response_Regulators"/>
</dbReference>
<keyword evidence="7" id="KW-0808">Transferase</keyword>
<dbReference type="GO" id="GO:0016301">
    <property type="term" value="F:kinase activity"/>
    <property type="evidence" value="ECO:0007669"/>
    <property type="project" value="UniProtKB-KW"/>
</dbReference>
<dbReference type="GO" id="GO:0003700">
    <property type="term" value="F:DNA-binding transcription factor activity"/>
    <property type="evidence" value="ECO:0007669"/>
    <property type="project" value="TreeGrafter"/>
</dbReference>
<dbReference type="CDD" id="cd00038">
    <property type="entry name" value="CAP_ED"/>
    <property type="match status" value="1"/>
</dbReference>
<feature type="domain" description="HTH crp-type" evidence="6">
    <location>
        <begin position="134"/>
        <end position="199"/>
    </location>
</feature>
<evidence type="ECO:0000259" key="5">
    <source>
        <dbReference type="PROSITE" id="PS50042"/>
    </source>
</evidence>
<keyword evidence="3" id="KW-0010">Activator</keyword>
<reference evidence="7 8" key="1">
    <citation type="submission" date="2016-10" db="EMBL/GenBank/DDBJ databases">
        <authorList>
            <person name="de Groot N.N."/>
        </authorList>
    </citation>
    <scope>NUCLEOTIDE SEQUENCE [LARGE SCALE GENOMIC DNA]</scope>
    <source>
        <strain evidence="7 8">DSM 21632</strain>
    </source>
</reference>
<evidence type="ECO:0000259" key="6">
    <source>
        <dbReference type="PROSITE" id="PS51063"/>
    </source>
</evidence>
<dbReference type="InterPro" id="IPR036388">
    <property type="entry name" value="WH-like_DNA-bd_sf"/>
</dbReference>
<dbReference type="InterPro" id="IPR012318">
    <property type="entry name" value="HTH_CRP"/>
</dbReference>
<dbReference type="PROSITE" id="PS50042">
    <property type="entry name" value="CNMP_BINDING_3"/>
    <property type="match status" value="1"/>
</dbReference>
<organism evidence="7 8">
    <name type="scientific">Alteribacillus persepolensis</name>
    <dbReference type="NCBI Taxonomy" id="568899"/>
    <lineage>
        <taxon>Bacteria</taxon>
        <taxon>Bacillati</taxon>
        <taxon>Bacillota</taxon>
        <taxon>Bacilli</taxon>
        <taxon>Bacillales</taxon>
        <taxon>Bacillaceae</taxon>
        <taxon>Alteribacillus</taxon>
    </lineage>
</organism>
<gene>
    <name evidence="7" type="ORF">SAMN05192534_13014</name>
</gene>
<evidence type="ECO:0000256" key="3">
    <source>
        <dbReference type="ARBA" id="ARBA00023159"/>
    </source>
</evidence>
<dbReference type="RefSeq" id="WP_091276282.1">
    <property type="nucleotide sequence ID" value="NZ_FNDK01000030.1"/>
</dbReference>
<dbReference type="PANTHER" id="PTHR24567">
    <property type="entry name" value="CRP FAMILY TRANSCRIPTIONAL REGULATORY PROTEIN"/>
    <property type="match status" value="1"/>
</dbReference>
<protein>
    <submittedName>
        <fullName evidence="7">cAMP-binding domain of CRP or a regulatory subunit of cAMP-dependent protein kinases</fullName>
    </submittedName>
</protein>
<dbReference type="PANTHER" id="PTHR24567:SF26">
    <property type="entry name" value="REGULATORY PROTEIN YEIL"/>
    <property type="match status" value="1"/>
</dbReference>
<dbReference type="Pfam" id="PF00027">
    <property type="entry name" value="cNMP_binding"/>
    <property type="match status" value="1"/>
</dbReference>
<dbReference type="AlphaFoldDB" id="A0A1G8J9P2"/>
<keyword evidence="1" id="KW-0805">Transcription regulation</keyword>
<dbReference type="EMBL" id="FNDK01000030">
    <property type="protein sequence ID" value="SDI27370.1"/>
    <property type="molecule type" value="Genomic_DNA"/>
</dbReference>
<dbReference type="OrthoDB" id="9812325at2"/>
<dbReference type="InterPro" id="IPR014710">
    <property type="entry name" value="RmlC-like_jellyroll"/>
</dbReference>
<feature type="domain" description="Cyclic nucleotide-binding" evidence="5">
    <location>
        <begin position="37"/>
        <end position="121"/>
    </location>
</feature>
<dbReference type="InterPro" id="IPR036390">
    <property type="entry name" value="WH_DNA-bd_sf"/>
</dbReference>
<evidence type="ECO:0000256" key="4">
    <source>
        <dbReference type="ARBA" id="ARBA00023163"/>
    </source>
</evidence>
<keyword evidence="4" id="KW-0804">Transcription</keyword>
<evidence type="ECO:0000313" key="7">
    <source>
        <dbReference type="EMBL" id="SDI27370.1"/>
    </source>
</evidence>
<dbReference type="InterPro" id="IPR018490">
    <property type="entry name" value="cNMP-bd_dom_sf"/>
</dbReference>
<evidence type="ECO:0000256" key="2">
    <source>
        <dbReference type="ARBA" id="ARBA00023125"/>
    </source>
</evidence>
<dbReference type="Gene3D" id="2.60.120.10">
    <property type="entry name" value="Jelly Rolls"/>
    <property type="match status" value="1"/>
</dbReference>
<dbReference type="Gene3D" id="1.10.10.10">
    <property type="entry name" value="Winged helix-like DNA-binding domain superfamily/Winged helix DNA-binding domain"/>
    <property type="match status" value="1"/>
</dbReference>
<dbReference type="PROSITE" id="PS51063">
    <property type="entry name" value="HTH_CRP_2"/>
    <property type="match status" value="1"/>
</dbReference>
<name>A0A1G8J9P2_9BACI</name>
<evidence type="ECO:0000313" key="8">
    <source>
        <dbReference type="Proteomes" id="UP000199163"/>
    </source>
</evidence>
<dbReference type="Proteomes" id="UP000199163">
    <property type="component" value="Unassembled WGS sequence"/>
</dbReference>
<keyword evidence="2" id="KW-0238">DNA-binding</keyword>
<accession>A0A1G8J9P2</accession>
<keyword evidence="8" id="KW-1185">Reference proteome</keyword>
<dbReference type="Pfam" id="PF13545">
    <property type="entry name" value="HTH_Crp_2"/>
    <property type="match status" value="1"/>
</dbReference>
<evidence type="ECO:0000256" key="1">
    <source>
        <dbReference type="ARBA" id="ARBA00023015"/>
    </source>
</evidence>